<sequence length="84" mass="9912">MLDKLKNTINLCELSALPKKTPQETTIIYDYKGSLSKASLRPPRFPQFVRKTRFHLITIDKRVQANRHYEKLFIKHFKIGIVKV</sequence>
<comment type="caution">
    <text evidence="1">The sequence shown here is derived from an EMBL/GenBank/DDBJ whole genome shotgun (WGS) entry which is preliminary data.</text>
</comment>
<proteinExistence type="predicted"/>
<dbReference type="AlphaFoldDB" id="A0A2R6C4H2"/>
<evidence type="ECO:0000313" key="2">
    <source>
        <dbReference type="Proteomes" id="UP000241886"/>
    </source>
</evidence>
<dbReference type="Proteomes" id="UP000241886">
    <property type="component" value="Unassembled WGS sequence"/>
</dbReference>
<accession>A0A2R6C4H2</accession>
<name>A0A2R6C4H2_9ARCH</name>
<dbReference type="EMBL" id="NEXO01000010">
    <property type="protein sequence ID" value="PSO05803.1"/>
    <property type="molecule type" value="Genomic_DNA"/>
</dbReference>
<gene>
    <name evidence="1" type="ORF">B9Q13_00730</name>
</gene>
<reference evidence="1 2" key="1">
    <citation type="submission" date="2017-04" db="EMBL/GenBank/DDBJ databases">
        <title>Novel microbial lineages endemic to geothermal iron-oxide mats fill important gaps in the evolutionary history of Archaea.</title>
        <authorList>
            <person name="Jay Z.J."/>
            <person name="Beam J.P."/>
            <person name="Dlakic M."/>
            <person name="Rusch D.B."/>
            <person name="Kozubal M.A."/>
            <person name="Inskeep W.P."/>
        </authorList>
    </citation>
    <scope>NUCLEOTIDE SEQUENCE [LARGE SCALE GENOMIC DNA]</scope>
    <source>
        <strain evidence="1">ECH_B_SAG-G16</strain>
    </source>
</reference>
<protein>
    <submittedName>
        <fullName evidence="1">Uncharacterized protein</fullName>
    </submittedName>
</protein>
<organism evidence="1 2">
    <name type="scientific">Candidatus Marsarchaeota G2 archaeon ECH_B_SAG-G16</name>
    <dbReference type="NCBI Taxonomy" id="1978167"/>
    <lineage>
        <taxon>Archaea</taxon>
        <taxon>Candidatus Marsarchaeota</taxon>
        <taxon>Candidatus Marsarchaeota group 2</taxon>
    </lineage>
</organism>
<evidence type="ECO:0000313" key="1">
    <source>
        <dbReference type="EMBL" id="PSO05803.1"/>
    </source>
</evidence>